<sequence>MVIFIKNNLTKKKNFRKKILKIFTRLELATADSKKKFLKKMQNFLRFHGRRYLLGKLCSASEYELASRLKAQRPWILKSEWKATTLLMPRRHQFSTKEAKDEMELPLSTQERVATQKGDEDKREQVAQTQQTESEVPNKESKSNTATKQDPKPERIRTPLPKEKEKQVEHAFQYCIAEVQLVIKMTSLCHHASILFLNLLPFFLKQEPQTFLALQCLKCNETQKLGIIVLHAFNLELSRIRNEVKDSEPAKMRLNWWLSNVETIVFEEMDLREAHYQRTSYSKHIANAP</sequence>
<comment type="caution">
    <text evidence="2">The sequence shown here is derived from an EMBL/GenBank/DDBJ whole genome shotgun (WGS) entry which is preliminary data.</text>
</comment>
<accession>X6MB50</accession>
<evidence type="ECO:0000313" key="3">
    <source>
        <dbReference type="Proteomes" id="UP000023152"/>
    </source>
</evidence>
<feature type="region of interest" description="Disordered" evidence="1">
    <location>
        <begin position="95"/>
        <end position="164"/>
    </location>
</feature>
<reference evidence="2 3" key="1">
    <citation type="journal article" date="2013" name="Curr. Biol.">
        <title>The Genome of the Foraminiferan Reticulomyxa filosa.</title>
        <authorList>
            <person name="Glockner G."/>
            <person name="Hulsmann N."/>
            <person name="Schleicher M."/>
            <person name="Noegel A.A."/>
            <person name="Eichinger L."/>
            <person name="Gallinger C."/>
            <person name="Pawlowski J."/>
            <person name="Sierra R."/>
            <person name="Euteneuer U."/>
            <person name="Pillet L."/>
            <person name="Moustafa A."/>
            <person name="Platzer M."/>
            <person name="Groth M."/>
            <person name="Szafranski K."/>
            <person name="Schliwa M."/>
        </authorList>
    </citation>
    <scope>NUCLEOTIDE SEQUENCE [LARGE SCALE GENOMIC DNA]</scope>
</reference>
<evidence type="ECO:0000256" key="1">
    <source>
        <dbReference type="SAM" id="MobiDB-lite"/>
    </source>
</evidence>
<feature type="compositionally biased region" description="Polar residues" evidence="1">
    <location>
        <begin position="126"/>
        <end position="135"/>
    </location>
</feature>
<feature type="compositionally biased region" description="Basic and acidic residues" evidence="1">
    <location>
        <begin position="149"/>
        <end position="164"/>
    </location>
</feature>
<dbReference type="EMBL" id="ASPP01023228">
    <property type="protein sequence ID" value="ETO10702.1"/>
    <property type="molecule type" value="Genomic_DNA"/>
</dbReference>
<evidence type="ECO:0000313" key="2">
    <source>
        <dbReference type="EMBL" id="ETO10702.1"/>
    </source>
</evidence>
<protein>
    <submittedName>
        <fullName evidence="2">Uncharacterized protein</fullName>
    </submittedName>
</protein>
<organism evidence="2 3">
    <name type="scientific">Reticulomyxa filosa</name>
    <dbReference type="NCBI Taxonomy" id="46433"/>
    <lineage>
        <taxon>Eukaryota</taxon>
        <taxon>Sar</taxon>
        <taxon>Rhizaria</taxon>
        <taxon>Retaria</taxon>
        <taxon>Foraminifera</taxon>
        <taxon>Monothalamids</taxon>
        <taxon>Reticulomyxidae</taxon>
        <taxon>Reticulomyxa</taxon>
    </lineage>
</organism>
<dbReference type="Proteomes" id="UP000023152">
    <property type="component" value="Unassembled WGS sequence"/>
</dbReference>
<proteinExistence type="predicted"/>
<keyword evidence="3" id="KW-1185">Reference proteome</keyword>
<feature type="non-terminal residue" evidence="2">
    <location>
        <position position="289"/>
    </location>
</feature>
<name>X6MB50_RETFI</name>
<gene>
    <name evidence="2" type="ORF">RFI_26674</name>
</gene>
<dbReference type="AlphaFoldDB" id="X6MB50"/>